<comment type="catalytic activity">
    <reaction evidence="1 7">
        <text>Thiol-dependent hydrolysis of ester, thioester, amide, peptide and isopeptide bonds formed by the C-terminal Gly of ubiquitin (a 76-residue protein attached to proteins as an intracellular targeting signal).</text>
        <dbReference type="EC" id="3.4.19.12"/>
    </reaction>
</comment>
<dbReference type="EC" id="3.4.19.12" evidence="7"/>
<dbReference type="InterPro" id="IPR050185">
    <property type="entry name" value="Ub_carboxyl-term_hydrolase"/>
</dbReference>
<dbReference type="eggNOG" id="KOG1870">
    <property type="taxonomic scope" value="Eukaryota"/>
</dbReference>
<reference evidence="10" key="1">
    <citation type="journal article" date="2013" name="Nat. Biotechnol.">
        <title>Draft genome sequence of chickpea (Cicer arietinum) provides a resource for trait improvement.</title>
        <authorList>
            <person name="Varshney R.K."/>
            <person name="Song C."/>
            <person name="Saxena R.K."/>
            <person name="Azam S."/>
            <person name="Yu S."/>
            <person name="Sharpe A.G."/>
            <person name="Cannon S."/>
            <person name="Baek J."/>
            <person name="Rosen B.D."/>
            <person name="Tar'an B."/>
            <person name="Millan T."/>
            <person name="Zhang X."/>
            <person name="Ramsay L.D."/>
            <person name="Iwata A."/>
            <person name="Wang Y."/>
            <person name="Nelson W."/>
            <person name="Farmer A.D."/>
            <person name="Gaur P.M."/>
            <person name="Soderlund C."/>
            <person name="Penmetsa R.V."/>
            <person name="Xu C."/>
            <person name="Bharti A.K."/>
            <person name="He W."/>
            <person name="Winter P."/>
            <person name="Zhao S."/>
            <person name="Hane J.K."/>
            <person name="Carrasquilla-Garcia N."/>
            <person name="Condie J.A."/>
            <person name="Upadhyaya H.D."/>
            <person name="Luo M.C."/>
            <person name="Thudi M."/>
            <person name="Gowda C.L."/>
            <person name="Singh N.P."/>
            <person name="Lichtenzveig J."/>
            <person name="Gali K.K."/>
            <person name="Rubio J."/>
            <person name="Nadarajan N."/>
            <person name="Dolezel J."/>
            <person name="Bansal K.C."/>
            <person name="Xu X."/>
            <person name="Edwards D."/>
            <person name="Zhang G."/>
            <person name="Kahl G."/>
            <person name="Gil J."/>
            <person name="Singh K.B."/>
            <person name="Datta S.K."/>
            <person name="Jackson S.A."/>
            <person name="Wang J."/>
            <person name="Cook D.R."/>
        </authorList>
    </citation>
    <scope>NUCLEOTIDE SEQUENCE [LARGE SCALE GENOMIC DNA]</scope>
    <source>
        <strain evidence="10">cv. CDC Frontier</strain>
    </source>
</reference>
<dbReference type="PROSITE" id="PS00972">
    <property type="entry name" value="USP_1"/>
    <property type="match status" value="1"/>
</dbReference>
<dbReference type="InterPro" id="IPR057372">
    <property type="entry name" value="Ubiquitin_UBP8/5"/>
</dbReference>
<dbReference type="Pfam" id="PF00443">
    <property type="entry name" value="UCH"/>
    <property type="match status" value="1"/>
</dbReference>
<gene>
    <name evidence="11" type="primary">LOC101489339</name>
</gene>
<dbReference type="SUPFAM" id="SSF54001">
    <property type="entry name" value="Cysteine proteinases"/>
    <property type="match status" value="1"/>
</dbReference>
<comment type="function">
    <text evidence="7">Recognizes and hydrolyzes the peptide bond at the C-terminal Gly of ubiquitin. Involved in the processing of poly-ubiquitin precursors as well as that of ubiquitinated proteins.</text>
</comment>
<feature type="domain" description="USP" evidence="9">
    <location>
        <begin position="274"/>
        <end position="865"/>
    </location>
</feature>
<keyword evidence="4 7" id="KW-0833">Ubl conjugation pathway</keyword>
<proteinExistence type="inferred from homology"/>
<dbReference type="PROSITE" id="PS00973">
    <property type="entry name" value="USP_2"/>
    <property type="match status" value="1"/>
</dbReference>
<dbReference type="AlphaFoldDB" id="A0A1S2XD06"/>
<dbReference type="Gene3D" id="3.90.70.10">
    <property type="entry name" value="Cysteine proteinases"/>
    <property type="match status" value="2"/>
</dbReference>
<comment type="similarity">
    <text evidence="2 7">Belongs to the peptidase C19 family.</text>
</comment>
<dbReference type="PANTHER" id="PTHR21646">
    <property type="entry name" value="UBIQUITIN CARBOXYL-TERMINAL HYDROLASE"/>
    <property type="match status" value="1"/>
</dbReference>
<dbReference type="CDD" id="cd02674">
    <property type="entry name" value="Peptidase_C19R"/>
    <property type="match status" value="1"/>
</dbReference>
<name>A0A1S2XD06_CICAR</name>
<evidence type="ECO:0000256" key="7">
    <source>
        <dbReference type="RuleBase" id="RU366025"/>
    </source>
</evidence>
<reference evidence="11" key="2">
    <citation type="submission" date="2025-08" db="UniProtKB">
        <authorList>
            <consortium name="RefSeq"/>
        </authorList>
    </citation>
    <scope>IDENTIFICATION</scope>
    <source>
        <tissue evidence="11">Etiolated seedlings</tissue>
    </source>
</reference>
<dbReference type="KEGG" id="cam:101489339"/>
<dbReference type="PANTHER" id="PTHR21646:SF24">
    <property type="entry name" value="UBIQUITIN CARBOXYL-TERMINAL HYDROLASE"/>
    <property type="match status" value="1"/>
</dbReference>
<evidence type="ECO:0000256" key="5">
    <source>
        <dbReference type="ARBA" id="ARBA00022801"/>
    </source>
</evidence>
<evidence type="ECO:0000313" key="10">
    <source>
        <dbReference type="Proteomes" id="UP000087171"/>
    </source>
</evidence>
<dbReference type="GeneID" id="101489339"/>
<evidence type="ECO:0000256" key="8">
    <source>
        <dbReference type="SAM" id="MobiDB-lite"/>
    </source>
</evidence>
<sequence length="870" mass="97834">MECASEDCSDNTPGSDSNKDQRVYFVPQRWWKDAQDAMPVDLDKKKGIAYASSPCSSYGPMKIINNIFSSDLVFNLRREEESQHILENGEVGVSGRDFALVSGDMWLQALKWHSDSKNAMKDDKGFSATDSDMGDVYPLQLRISAQRETNSFEVRISKKDNTVELYKRACKMFSVDSEMLRIWDFSGQITLLFNDDENHVPADCQRQSDQETLLELQVYGLSDSMRCREGKKDEMGNFSGSASMKMNGTSDSLNSDCMRASSLGPGEAGSLGLTGLQNLGNTCFMNSALQCLTHTPKLVDYFLEDYGREINPDNPLGMNGEIASAFGDLLRKLWAPSASPVAPRMFKSKLARFAPQFSGFNQHDSQELLAFLLDGLHEDLNRVKCKPYVEAKDGDGRPDEEVADEYWHYHLARNDSVIVDLCQGQYKSTLVCPVCRKVSVTFDPFMYLSLPLPSTTMRTMTLTVASNTGDVMSQLSPYTVSVPKHGKFEDLTRALSIACSLGPGETLLVAEVYNNCIIRFLEDPADSLSLIRDADKLVAYRFAKDNGGSPLVVFIHHQMEEQSIYGKFAPNWKAFGIPVVGSLCNIVNGSDLRDLYLKWFHPIQDSIEEALENCVVSKGTEEVAEMEGVTIPSSDANVNGLDTPSDGGMEFYITDDKGSVKKSKILMNDPLTINGELRLLHVLVCWSEKQIKKYDTRLCSSLPEVCKSGFSAKRPQESVSLYKCLEAFLQEEPLGPEDMWYCPGCKNHRQASKKLDLWRLPEILVIHLKRFQYSRFMKNKLETYVDFPVDNLDLSAYITHGNQKSYHYTLYAISNHFGSMGGGHYTAFVHHGGDQWYDFDDSRVYPISKEKIKSSAAYVLFYRRVFEVLT</sequence>
<dbReference type="PROSITE" id="PS50235">
    <property type="entry name" value="USP_3"/>
    <property type="match status" value="1"/>
</dbReference>
<evidence type="ECO:0000256" key="1">
    <source>
        <dbReference type="ARBA" id="ARBA00000707"/>
    </source>
</evidence>
<keyword evidence="5 7" id="KW-0378">Hydrolase</keyword>
<organism evidence="10 11">
    <name type="scientific">Cicer arietinum</name>
    <name type="common">Chickpea</name>
    <name type="synonym">Garbanzo</name>
    <dbReference type="NCBI Taxonomy" id="3827"/>
    <lineage>
        <taxon>Eukaryota</taxon>
        <taxon>Viridiplantae</taxon>
        <taxon>Streptophyta</taxon>
        <taxon>Embryophyta</taxon>
        <taxon>Tracheophyta</taxon>
        <taxon>Spermatophyta</taxon>
        <taxon>Magnoliopsida</taxon>
        <taxon>eudicotyledons</taxon>
        <taxon>Gunneridae</taxon>
        <taxon>Pentapetalae</taxon>
        <taxon>rosids</taxon>
        <taxon>fabids</taxon>
        <taxon>Fabales</taxon>
        <taxon>Fabaceae</taxon>
        <taxon>Papilionoideae</taxon>
        <taxon>50 kb inversion clade</taxon>
        <taxon>NPAAA clade</taxon>
        <taxon>Hologalegina</taxon>
        <taxon>IRL clade</taxon>
        <taxon>Cicereae</taxon>
        <taxon>Cicer</taxon>
    </lineage>
</organism>
<dbReference type="InterPro" id="IPR018200">
    <property type="entry name" value="USP_CS"/>
</dbReference>
<dbReference type="GO" id="GO:0004843">
    <property type="term" value="F:cysteine-type deubiquitinase activity"/>
    <property type="evidence" value="ECO:0007669"/>
    <property type="project" value="UniProtKB-UniRule"/>
</dbReference>
<dbReference type="Pfam" id="PF25242">
    <property type="entry name" value="Ubiquitin_UBP8"/>
    <property type="match status" value="1"/>
</dbReference>
<dbReference type="PaxDb" id="3827-XP_004487441.1"/>
<dbReference type="GO" id="GO:0006508">
    <property type="term" value="P:proteolysis"/>
    <property type="evidence" value="ECO:0007669"/>
    <property type="project" value="UniProtKB-KW"/>
</dbReference>
<dbReference type="RefSeq" id="XP_004487440.1">
    <property type="nucleotide sequence ID" value="XM_004487383.3"/>
</dbReference>
<accession>A0A1S2XD06</accession>
<keyword evidence="10" id="KW-1185">Reference proteome</keyword>
<dbReference type="InterPro" id="IPR001394">
    <property type="entry name" value="Peptidase_C19_UCH"/>
</dbReference>
<keyword evidence="3 7" id="KW-0645">Protease</keyword>
<dbReference type="InterPro" id="IPR038765">
    <property type="entry name" value="Papain-like_cys_pep_sf"/>
</dbReference>
<keyword evidence="6 7" id="KW-0788">Thiol protease</keyword>
<dbReference type="OrthoDB" id="292964at2759"/>
<feature type="region of interest" description="Disordered" evidence="8">
    <location>
        <begin position="1"/>
        <end position="20"/>
    </location>
</feature>
<dbReference type="InterPro" id="IPR028889">
    <property type="entry name" value="USP"/>
</dbReference>
<dbReference type="STRING" id="3827.A0A1S2XD06"/>
<dbReference type="GO" id="GO:0016579">
    <property type="term" value="P:protein deubiquitination"/>
    <property type="evidence" value="ECO:0007669"/>
    <property type="project" value="InterPro"/>
</dbReference>
<evidence type="ECO:0000256" key="3">
    <source>
        <dbReference type="ARBA" id="ARBA00022670"/>
    </source>
</evidence>
<evidence type="ECO:0000256" key="2">
    <source>
        <dbReference type="ARBA" id="ARBA00009085"/>
    </source>
</evidence>
<evidence type="ECO:0000256" key="4">
    <source>
        <dbReference type="ARBA" id="ARBA00022786"/>
    </source>
</evidence>
<evidence type="ECO:0000256" key="6">
    <source>
        <dbReference type="ARBA" id="ARBA00022807"/>
    </source>
</evidence>
<protein>
    <recommendedName>
        <fullName evidence="7">Ubiquitin carboxyl-terminal hydrolase</fullName>
        <ecNumber evidence="7">3.4.19.12</ecNumber>
    </recommendedName>
</protein>
<evidence type="ECO:0000259" key="9">
    <source>
        <dbReference type="PROSITE" id="PS50235"/>
    </source>
</evidence>
<evidence type="ECO:0000313" key="11">
    <source>
        <dbReference type="RefSeq" id="XP_004487440.1"/>
    </source>
</evidence>
<dbReference type="Proteomes" id="UP000087171">
    <property type="component" value="Chromosome Ca1"/>
</dbReference>